<dbReference type="GO" id="GO:0065002">
    <property type="term" value="P:intracellular protein transmembrane transport"/>
    <property type="evidence" value="ECO:0007669"/>
    <property type="project" value="TreeGrafter"/>
</dbReference>
<dbReference type="PANTHER" id="PTHR37412">
    <property type="entry name" value="C2 DOMAIN-CONTAINING PROTEIN 5"/>
    <property type="match status" value="1"/>
</dbReference>
<dbReference type="GO" id="GO:0005544">
    <property type="term" value="F:calcium-dependent phospholipid binding"/>
    <property type="evidence" value="ECO:0007669"/>
    <property type="project" value="InterPro"/>
</dbReference>
<evidence type="ECO:0000259" key="1">
    <source>
        <dbReference type="Pfam" id="PF23025"/>
    </source>
</evidence>
<dbReference type="GO" id="GO:0090314">
    <property type="term" value="P:positive regulation of protein targeting to membrane"/>
    <property type="evidence" value="ECO:0007669"/>
    <property type="project" value="TreeGrafter"/>
</dbReference>
<evidence type="ECO:0000313" key="3">
    <source>
        <dbReference type="Proteomes" id="UP000230423"/>
    </source>
</evidence>
<dbReference type="GO" id="GO:0031340">
    <property type="term" value="P:positive regulation of vesicle fusion"/>
    <property type="evidence" value="ECO:0007669"/>
    <property type="project" value="TreeGrafter"/>
</dbReference>
<sequence>MRAEEMSVWICQFRLYYNNATMKMTNQRYQVPFDHRVVGIVGLVHVLKSEKDPDYEWLDRYQEYLDVEGSSTDLFTVRVLGTALRIEKGNSGMWNERVAFPLLSLNKIPGNRQCGIGAVVVVRAVRLLEGDDEDPEDTRKSWWNELRAECQQQALAVGCNLVIGYSEQFIVNDSRTMKKNLRLLTTDEYTVYLEAGVTSYFIDIKL</sequence>
<dbReference type="Pfam" id="PF23025">
    <property type="entry name" value="YbjQ_2"/>
    <property type="match status" value="1"/>
</dbReference>
<dbReference type="GO" id="GO:0005886">
    <property type="term" value="C:plasma membrane"/>
    <property type="evidence" value="ECO:0007669"/>
    <property type="project" value="TreeGrafter"/>
</dbReference>
<dbReference type="OrthoDB" id="419768at2759"/>
<dbReference type="AlphaFoldDB" id="A0A2G9UJ79"/>
<dbReference type="Proteomes" id="UP000230423">
    <property type="component" value="Unassembled WGS sequence"/>
</dbReference>
<evidence type="ECO:0000313" key="2">
    <source>
        <dbReference type="EMBL" id="PIO70203.1"/>
    </source>
</evidence>
<organism evidence="2 3">
    <name type="scientific">Teladorsagia circumcincta</name>
    <name type="common">Brown stomach worm</name>
    <name type="synonym">Ostertagia circumcincta</name>
    <dbReference type="NCBI Taxonomy" id="45464"/>
    <lineage>
        <taxon>Eukaryota</taxon>
        <taxon>Metazoa</taxon>
        <taxon>Ecdysozoa</taxon>
        <taxon>Nematoda</taxon>
        <taxon>Chromadorea</taxon>
        <taxon>Rhabditida</taxon>
        <taxon>Rhabditina</taxon>
        <taxon>Rhabditomorpha</taxon>
        <taxon>Strongyloidea</taxon>
        <taxon>Trichostrongylidae</taxon>
        <taxon>Teladorsagia</taxon>
    </lineage>
</organism>
<dbReference type="GO" id="GO:0005509">
    <property type="term" value="F:calcium ion binding"/>
    <property type="evidence" value="ECO:0007669"/>
    <property type="project" value="TreeGrafter"/>
</dbReference>
<dbReference type="EMBL" id="KZ346355">
    <property type="protein sequence ID" value="PIO70203.1"/>
    <property type="molecule type" value="Genomic_DNA"/>
</dbReference>
<feature type="domain" description="C2" evidence="1">
    <location>
        <begin position="99"/>
        <end position="173"/>
    </location>
</feature>
<dbReference type="InterPro" id="IPR038983">
    <property type="entry name" value="C2CD5"/>
</dbReference>
<dbReference type="GO" id="GO:0072659">
    <property type="term" value="P:protein localization to plasma membrane"/>
    <property type="evidence" value="ECO:0007669"/>
    <property type="project" value="TreeGrafter"/>
</dbReference>
<dbReference type="InterPro" id="IPR056431">
    <property type="entry name" value="C2CD5_YbjQ-rel_dom"/>
</dbReference>
<accession>A0A2G9UJ79</accession>
<gene>
    <name evidence="2" type="ORF">TELCIR_07953</name>
</gene>
<reference evidence="2 3" key="1">
    <citation type="submission" date="2015-09" db="EMBL/GenBank/DDBJ databases">
        <title>Draft genome of the parasitic nematode Teladorsagia circumcincta isolate WARC Sus (inbred).</title>
        <authorList>
            <person name="Mitreva M."/>
        </authorList>
    </citation>
    <scope>NUCLEOTIDE SEQUENCE [LARGE SCALE GENOMIC DNA]</scope>
    <source>
        <strain evidence="2 3">S</strain>
    </source>
</reference>
<protein>
    <recommendedName>
        <fullName evidence="1">C2 domain-containing protein</fullName>
    </recommendedName>
</protein>
<name>A0A2G9UJ79_TELCI</name>
<dbReference type="GO" id="GO:0010828">
    <property type="term" value="P:positive regulation of D-glucose transmembrane transport"/>
    <property type="evidence" value="ECO:0007669"/>
    <property type="project" value="TreeGrafter"/>
</dbReference>
<keyword evidence="3" id="KW-1185">Reference proteome</keyword>
<dbReference type="PANTHER" id="PTHR37412:SF2">
    <property type="entry name" value="C2 DOMAIN-CONTAINING PROTEIN 5"/>
    <property type="match status" value="1"/>
</dbReference>
<proteinExistence type="predicted"/>